<comment type="caution">
    <text evidence="1">The sequence shown here is derived from an EMBL/GenBank/DDBJ whole genome shotgun (WGS) entry which is preliminary data.</text>
</comment>
<protein>
    <submittedName>
        <fullName evidence="1">CTB family bacteriocin</fullName>
    </submittedName>
</protein>
<name>A0ABT5AJT4_9CYAN</name>
<dbReference type="NCBIfam" id="NF038167">
    <property type="entry name" value="cyan_ocin_like"/>
    <property type="match status" value="1"/>
</dbReference>
<dbReference type="EMBL" id="JAQMUC010000095">
    <property type="protein sequence ID" value="MDB9537567.1"/>
    <property type="molecule type" value="Genomic_DNA"/>
</dbReference>
<evidence type="ECO:0000313" key="1">
    <source>
        <dbReference type="EMBL" id="MDB9537567.1"/>
    </source>
</evidence>
<dbReference type="RefSeq" id="WP_271797234.1">
    <property type="nucleotide sequence ID" value="NZ_JAQMUC010000095.1"/>
</dbReference>
<gene>
    <name evidence="1" type="ORF">PN451_17320</name>
</gene>
<dbReference type="InterPro" id="IPR049891">
    <property type="entry name" value="CTB"/>
</dbReference>
<evidence type="ECO:0000313" key="2">
    <source>
        <dbReference type="Proteomes" id="UP001211249"/>
    </source>
</evidence>
<keyword evidence="2" id="KW-1185">Reference proteome</keyword>
<sequence length="85" mass="8357">MSTLFTAVSVEQQEIVAGGFDLAVYGTAFSGTATEQLGGASSGFLGSTAVGGQKVLSVNSAAQTVLAANAPANLVVPATTVPNRL</sequence>
<organism evidence="1 2">
    <name type="scientific">Dolichospermum planctonicum CS-1226</name>
    <dbReference type="NCBI Taxonomy" id="3021751"/>
    <lineage>
        <taxon>Bacteria</taxon>
        <taxon>Bacillati</taxon>
        <taxon>Cyanobacteriota</taxon>
        <taxon>Cyanophyceae</taxon>
        <taxon>Nostocales</taxon>
        <taxon>Aphanizomenonaceae</taxon>
        <taxon>Dolichospermum</taxon>
        <taxon>Dolichospermum planctonicum</taxon>
    </lineage>
</organism>
<reference evidence="1 2" key="1">
    <citation type="submission" date="2023-01" db="EMBL/GenBank/DDBJ databases">
        <title>Genomes from the Australian National Cyanobacteria Reference Collection.</title>
        <authorList>
            <person name="Willis A."/>
            <person name="Lee E.M.F."/>
        </authorList>
    </citation>
    <scope>NUCLEOTIDE SEQUENCE [LARGE SCALE GENOMIC DNA]</scope>
    <source>
        <strain evidence="1 2">CS-1226</strain>
    </source>
</reference>
<proteinExistence type="predicted"/>
<accession>A0ABT5AJT4</accession>
<dbReference type="Proteomes" id="UP001211249">
    <property type="component" value="Unassembled WGS sequence"/>
</dbReference>